<dbReference type="Proteomes" id="UP000825729">
    <property type="component" value="Unassembled WGS sequence"/>
</dbReference>
<keyword evidence="2" id="KW-1185">Reference proteome</keyword>
<dbReference type="AlphaFoldDB" id="A0AAV7F313"/>
<accession>A0AAV7F313</accession>
<proteinExistence type="predicted"/>
<dbReference type="EMBL" id="JAINDJ010000003">
    <property type="protein sequence ID" value="KAG9454187.1"/>
    <property type="molecule type" value="Genomic_DNA"/>
</dbReference>
<comment type="caution">
    <text evidence="1">The sequence shown here is derived from an EMBL/GenBank/DDBJ whole genome shotgun (WGS) entry which is preliminary data.</text>
</comment>
<evidence type="ECO:0000313" key="1">
    <source>
        <dbReference type="EMBL" id="KAG9454187.1"/>
    </source>
</evidence>
<evidence type="ECO:0000313" key="2">
    <source>
        <dbReference type="Proteomes" id="UP000825729"/>
    </source>
</evidence>
<reference evidence="1 2" key="1">
    <citation type="submission" date="2021-07" db="EMBL/GenBank/DDBJ databases">
        <title>The Aristolochia fimbriata genome: insights into angiosperm evolution, floral development and chemical biosynthesis.</title>
        <authorList>
            <person name="Jiao Y."/>
        </authorList>
    </citation>
    <scope>NUCLEOTIDE SEQUENCE [LARGE SCALE GENOMIC DNA]</scope>
    <source>
        <strain evidence="1">IBCAS-2021</strain>
        <tissue evidence="1">Leaf</tissue>
    </source>
</reference>
<sequence length="268" mass="29685">MTLSGALCSASVVLSTAVRPDQNTKSDEWSRRAQVLKEKVKKILRDARGTPSEIHLVDVIKRVVPAAAEFQHGGVALHGFLQERDGDLREMTLPTSGLPPSCPFVQTSVYAIQSLDHLERGIYVVLLVQLQYFDSNPQKIKILQLSPKSPRSIDRALTQRRYIYDACITGLIKQQVMIYHCKKLIQLTALLRASRSEGIWPADRKSSVAISIPMALSPRTLLCPAAHPPGNYSCKIGDCVTRGSISAFCMGTLFRRLCSRHGGKDFLN</sequence>
<name>A0AAV7F313_ARIFI</name>
<organism evidence="1 2">
    <name type="scientific">Aristolochia fimbriata</name>
    <name type="common">White veined hardy Dutchman's pipe vine</name>
    <dbReference type="NCBI Taxonomy" id="158543"/>
    <lineage>
        <taxon>Eukaryota</taxon>
        <taxon>Viridiplantae</taxon>
        <taxon>Streptophyta</taxon>
        <taxon>Embryophyta</taxon>
        <taxon>Tracheophyta</taxon>
        <taxon>Spermatophyta</taxon>
        <taxon>Magnoliopsida</taxon>
        <taxon>Magnoliidae</taxon>
        <taxon>Piperales</taxon>
        <taxon>Aristolochiaceae</taxon>
        <taxon>Aristolochia</taxon>
    </lineage>
</organism>
<protein>
    <submittedName>
        <fullName evidence="1">Uncharacterized protein</fullName>
    </submittedName>
</protein>
<gene>
    <name evidence="1" type="ORF">H6P81_007091</name>
</gene>